<accession>A0A1X3D5V9</accession>
<dbReference type="GeneID" id="94580023"/>
<evidence type="ECO:0000313" key="1">
    <source>
        <dbReference type="EMBL" id="OSI15298.1"/>
    </source>
</evidence>
<evidence type="ECO:0000313" key="2">
    <source>
        <dbReference type="Proteomes" id="UP000193118"/>
    </source>
</evidence>
<sequence>MKTPTFASICQEIQYADSLSQKQRNRLVLLVNYLQSTKIELLKNITPKRISEVTKDTEKDVLIDIFYYLCGNKWHLLEPIYRYIDEYTKEPIELDENELAEIREAGYIYLDNGKIQAKFDPHKLFITFTLSELAKELKSENVI</sequence>
<dbReference type="AlphaFoldDB" id="A0A1X3D5V9"/>
<dbReference type="Proteomes" id="UP000193118">
    <property type="component" value="Unassembled WGS sequence"/>
</dbReference>
<organism evidence="1 2">
    <name type="scientific">Neisseria dentiae</name>
    <dbReference type="NCBI Taxonomy" id="194197"/>
    <lineage>
        <taxon>Bacteria</taxon>
        <taxon>Pseudomonadati</taxon>
        <taxon>Pseudomonadota</taxon>
        <taxon>Betaproteobacteria</taxon>
        <taxon>Neisseriales</taxon>
        <taxon>Neisseriaceae</taxon>
        <taxon>Neisseria</taxon>
    </lineage>
</organism>
<gene>
    <name evidence="1" type="ORF">BWD09_08915</name>
</gene>
<keyword evidence="2" id="KW-1185">Reference proteome</keyword>
<proteinExistence type="predicted"/>
<protein>
    <submittedName>
        <fullName evidence="1">Uncharacterized protein</fullName>
    </submittedName>
</protein>
<dbReference type="RefSeq" id="WP_143824354.1">
    <property type="nucleotide sequence ID" value="NZ_CAUJPZ010000080.1"/>
</dbReference>
<comment type="caution">
    <text evidence="1">The sequence shown here is derived from an EMBL/GenBank/DDBJ whole genome shotgun (WGS) entry which is preliminary data.</text>
</comment>
<name>A0A1X3D5V9_9NEIS</name>
<reference evidence="2" key="1">
    <citation type="submission" date="2017-01" db="EMBL/GenBank/DDBJ databases">
        <authorList>
            <person name="Wolfgang W.J."/>
            <person name="Cole J."/>
            <person name="Wroblewski D."/>
            <person name="Mcginnis J."/>
            <person name="Musser K.A."/>
        </authorList>
    </citation>
    <scope>NUCLEOTIDE SEQUENCE [LARGE SCALE GENOMIC DNA]</scope>
    <source>
        <strain evidence="2">DSM 19151</strain>
    </source>
</reference>
<dbReference type="EMBL" id="MTBO01000024">
    <property type="protein sequence ID" value="OSI15298.1"/>
    <property type="molecule type" value="Genomic_DNA"/>
</dbReference>
<dbReference type="OrthoDB" id="7780998at2"/>